<keyword evidence="2" id="KW-1185">Reference proteome</keyword>
<sequence length="269" mass="30483">MRLSKITQRSAYAAVRRASDTAQRETTMTMLERTRATLADDFKVHLTCENVWLGLRDRDIPRKMRDFLWKVVHGAHRLGTYWTNIPGYEQRALCGTCGIEDTMEHILFECSAPGQAVVWNMVKAAIEQTGCDVPRLSIGAVMGVASIVLMKGGKTQKGPSRMVKIMVVEGAHLIWRMRCERVIEWEDAPDKSRSTNEVRMRYWAAVNKRMELDRSLVYTRVTGRKPKKKVVLETWRSVLAGREDLPQDWSEVPGVLVGTLGQPRPTGVG</sequence>
<organism evidence="1 2">
    <name type="scientific">Polyporus arcularius HHB13444</name>
    <dbReference type="NCBI Taxonomy" id="1314778"/>
    <lineage>
        <taxon>Eukaryota</taxon>
        <taxon>Fungi</taxon>
        <taxon>Dikarya</taxon>
        <taxon>Basidiomycota</taxon>
        <taxon>Agaricomycotina</taxon>
        <taxon>Agaricomycetes</taxon>
        <taxon>Polyporales</taxon>
        <taxon>Polyporaceae</taxon>
        <taxon>Polyporus</taxon>
    </lineage>
</organism>
<evidence type="ECO:0008006" key="3">
    <source>
        <dbReference type="Google" id="ProtNLM"/>
    </source>
</evidence>
<reference evidence="1 2" key="1">
    <citation type="journal article" date="2019" name="Nat. Ecol. Evol.">
        <title>Megaphylogeny resolves global patterns of mushroom evolution.</title>
        <authorList>
            <person name="Varga T."/>
            <person name="Krizsan K."/>
            <person name="Foldi C."/>
            <person name="Dima B."/>
            <person name="Sanchez-Garcia M."/>
            <person name="Sanchez-Ramirez S."/>
            <person name="Szollosi G.J."/>
            <person name="Szarkandi J.G."/>
            <person name="Papp V."/>
            <person name="Albert L."/>
            <person name="Andreopoulos W."/>
            <person name="Angelini C."/>
            <person name="Antonin V."/>
            <person name="Barry K.W."/>
            <person name="Bougher N.L."/>
            <person name="Buchanan P."/>
            <person name="Buyck B."/>
            <person name="Bense V."/>
            <person name="Catcheside P."/>
            <person name="Chovatia M."/>
            <person name="Cooper J."/>
            <person name="Damon W."/>
            <person name="Desjardin D."/>
            <person name="Finy P."/>
            <person name="Geml J."/>
            <person name="Haridas S."/>
            <person name="Hughes K."/>
            <person name="Justo A."/>
            <person name="Karasinski D."/>
            <person name="Kautmanova I."/>
            <person name="Kiss B."/>
            <person name="Kocsube S."/>
            <person name="Kotiranta H."/>
            <person name="LaButti K.M."/>
            <person name="Lechner B.E."/>
            <person name="Liimatainen K."/>
            <person name="Lipzen A."/>
            <person name="Lukacs Z."/>
            <person name="Mihaltcheva S."/>
            <person name="Morgado L.N."/>
            <person name="Niskanen T."/>
            <person name="Noordeloos M.E."/>
            <person name="Ohm R.A."/>
            <person name="Ortiz-Santana B."/>
            <person name="Ovrebo C."/>
            <person name="Racz N."/>
            <person name="Riley R."/>
            <person name="Savchenko A."/>
            <person name="Shiryaev A."/>
            <person name="Soop K."/>
            <person name="Spirin V."/>
            <person name="Szebenyi C."/>
            <person name="Tomsovsky M."/>
            <person name="Tulloss R.E."/>
            <person name="Uehling J."/>
            <person name="Grigoriev I.V."/>
            <person name="Vagvolgyi C."/>
            <person name="Papp T."/>
            <person name="Martin F.M."/>
            <person name="Miettinen O."/>
            <person name="Hibbett D.S."/>
            <person name="Nagy L.G."/>
        </authorList>
    </citation>
    <scope>NUCLEOTIDE SEQUENCE [LARGE SCALE GENOMIC DNA]</scope>
    <source>
        <strain evidence="1 2">HHB13444</strain>
    </source>
</reference>
<dbReference type="STRING" id="1314778.A0A5C3PQ15"/>
<dbReference type="Proteomes" id="UP000308197">
    <property type="component" value="Unassembled WGS sequence"/>
</dbReference>
<dbReference type="AlphaFoldDB" id="A0A5C3PQ15"/>
<evidence type="ECO:0000313" key="2">
    <source>
        <dbReference type="Proteomes" id="UP000308197"/>
    </source>
</evidence>
<evidence type="ECO:0000313" key="1">
    <source>
        <dbReference type="EMBL" id="TFK91864.1"/>
    </source>
</evidence>
<protein>
    <recommendedName>
        <fullName evidence="3">Reverse transcriptase zinc-binding domain-containing protein</fullName>
    </recommendedName>
</protein>
<dbReference type="InParanoid" id="A0A5C3PQ15"/>
<accession>A0A5C3PQ15</accession>
<gene>
    <name evidence="1" type="ORF">K466DRAFT_573408</name>
</gene>
<proteinExistence type="predicted"/>
<dbReference type="EMBL" id="ML211010">
    <property type="protein sequence ID" value="TFK91864.1"/>
    <property type="molecule type" value="Genomic_DNA"/>
</dbReference>
<name>A0A5C3PQ15_9APHY</name>